<dbReference type="EMBL" id="CANHGI010000005">
    <property type="protein sequence ID" value="CAI5452590.1"/>
    <property type="molecule type" value="Genomic_DNA"/>
</dbReference>
<evidence type="ECO:0000256" key="2">
    <source>
        <dbReference type="ARBA" id="ARBA00022723"/>
    </source>
</evidence>
<dbReference type="PANTHER" id="PTHR45680:SF25">
    <property type="entry name" value="NUCLEAR HORMONE RECEPTOR FAMILY"/>
    <property type="match status" value="1"/>
</dbReference>
<dbReference type="Gene3D" id="3.30.50.10">
    <property type="entry name" value="Erythroid Transcription Factor GATA-1, subunit A"/>
    <property type="match status" value="1"/>
</dbReference>
<dbReference type="Gene3D" id="1.10.565.10">
    <property type="entry name" value="Retinoid X Receptor"/>
    <property type="match status" value="1"/>
</dbReference>
<keyword evidence="7" id="KW-0804">Transcription</keyword>
<evidence type="ECO:0000259" key="11">
    <source>
        <dbReference type="PROSITE" id="PS51843"/>
    </source>
</evidence>
<dbReference type="InterPro" id="IPR051152">
    <property type="entry name" value="C.elegans_Orphan_NR"/>
</dbReference>
<evidence type="ECO:0000256" key="1">
    <source>
        <dbReference type="ARBA" id="ARBA00005993"/>
    </source>
</evidence>
<proteinExistence type="inferred from homology"/>
<accession>A0A9P1N645</accession>
<dbReference type="Pfam" id="PF00104">
    <property type="entry name" value="Hormone_recep"/>
    <property type="match status" value="1"/>
</dbReference>
<keyword evidence="6" id="KW-0238">DNA-binding</keyword>
<dbReference type="SMART" id="SM00399">
    <property type="entry name" value="ZnF_C4"/>
    <property type="match status" value="1"/>
</dbReference>
<comment type="similarity">
    <text evidence="1">Belongs to the nuclear hormone receptor family.</text>
</comment>
<feature type="domain" description="NR LBD" evidence="11">
    <location>
        <begin position="145"/>
        <end position="399"/>
    </location>
</feature>
<keyword evidence="4" id="KW-0862">Zinc</keyword>
<evidence type="ECO:0000256" key="9">
    <source>
        <dbReference type="ARBA" id="ARBA00023242"/>
    </source>
</evidence>
<dbReference type="InterPro" id="IPR000536">
    <property type="entry name" value="Nucl_hrmn_rcpt_lig-bd"/>
</dbReference>
<dbReference type="InterPro" id="IPR001628">
    <property type="entry name" value="Znf_hrmn_rcpt"/>
</dbReference>
<evidence type="ECO:0000256" key="6">
    <source>
        <dbReference type="ARBA" id="ARBA00023125"/>
    </source>
</evidence>
<dbReference type="Proteomes" id="UP001152747">
    <property type="component" value="Unassembled WGS sequence"/>
</dbReference>
<gene>
    <name evidence="12" type="ORF">CAMP_LOCUS15227</name>
</gene>
<keyword evidence="9" id="KW-0539">Nucleus</keyword>
<evidence type="ECO:0008006" key="14">
    <source>
        <dbReference type="Google" id="ProtNLM"/>
    </source>
</evidence>
<organism evidence="12 13">
    <name type="scientific">Caenorhabditis angaria</name>
    <dbReference type="NCBI Taxonomy" id="860376"/>
    <lineage>
        <taxon>Eukaryota</taxon>
        <taxon>Metazoa</taxon>
        <taxon>Ecdysozoa</taxon>
        <taxon>Nematoda</taxon>
        <taxon>Chromadorea</taxon>
        <taxon>Rhabditida</taxon>
        <taxon>Rhabditina</taxon>
        <taxon>Rhabditomorpha</taxon>
        <taxon>Rhabditoidea</taxon>
        <taxon>Rhabditidae</taxon>
        <taxon>Peloderinae</taxon>
        <taxon>Caenorhabditis</taxon>
    </lineage>
</organism>
<evidence type="ECO:0000256" key="7">
    <source>
        <dbReference type="ARBA" id="ARBA00023163"/>
    </source>
</evidence>
<dbReference type="SUPFAM" id="SSF57716">
    <property type="entry name" value="Glucocorticoid receptor-like (DNA-binding domain)"/>
    <property type="match status" value="1"/>
</dbReference>
<dbReference type="InterPro" id="IPR013088">
    <property type="entry name" value="Znf_NHR/GATA"/>
</dbReference>
<keyword evidence="8" id="KW-0675">Receptor</keyword>
<keyword evidence="2" id="KW-0479">Metal-binding</keyword>
<evidence type="ECO:0000313" key="12">
    <source>
        <dbReference type="EMBL" id="CAI5452590.1"/>
    </source>
</evidence>
<dbReference type="AlphaFoldDB" id="A0A9P1N645"/>
<dbReference type="Pfam" id="PF00105">
    <property type="entry name" value="zf-C4"/>
    <property type="match status" value="1"/>
</dbReference>
<dbReference type="GO" id="GO:0003700">
    <property type="term" value="F:DNA-binding transcription factor activity"/>
    <property type="evidence" value="ECO:0007669"/>
    <property type="project" value="InterPro"/>
</dbReference>
<protein>
    <recommendedName>
        <fullName evidence="14">NR LBD domain-containing protein</fullName>
    </recommendedName>
</protein>
<dbReference type="PROSITE" id="PS51843">
    <property type="entry name" value="NR_LBD"/>
    <property type="match status" value="1"/>
</dbReference>
<evidence type="ECO:0000256" key="5">
    <source>
        <dbReference type="ARBA" id="ARBA00023015"/>
    </source>
</evidence>
<dbReference type="OrthoDB" id="5842490at2759"/>
<dbReference type="SMART" id="SM00430">
    <property type="entry name" value="HOLI"/>
    <property type="match status" value="1"/>
</dbReference>
<dbReference type="PANTHER" id="PTHR45680">
    <property type="entry name" value="NUCLEAR HORMONE RECEPTOR FAMILY"/>
    <property type="match status" value="1"/>
</dbReference>
<name>A0A9P1N645_9PELO</name>
<dbReference type="SUPFAM" id="SSF48508">
    <property type="entry name" value="Nuclear receptor ligand-binding domain"/>
    <property type="match status" value="1"/>
</dbReference>
<evidence type="ECO:0000256" key="3">
    <source>
        <dbReference type="ARBA" id="ARBA00022771"/>
    </source>
</evidence>
<dbReference type="PROSITE" id="PS51030">
    <property type="entry name" value="NUCLEAR_REC_DBD_2"/>
    <property type="match status" value="1"/>
</dbReference>
<feature type="domain" description="Nuclear receptor" evidence="10">
    <location>
        <begin position="1"/>
        <end position="76"/>
    </location>
</feature>
<dbReference type="GO" id="GO:0043565">
    <property type="term" value="F:sequence-specific DNA binding"/>
    <property type="evidence" value="ECO:0007669"/>
    <property type="project" value="InterPro"/>
</dbReference>
<dbReference type="InterPro" id="IPR035500">
    <property type="entry name" value="NHR-like_dom_sf"/>
</dbReference>
<dbReference type="GO" id="GO:0008270">
    <property type="term" value="F:zinc ion binding"/>
    <property type="evidence" value="ECO:0007669"/>
    <property type="project" value="UniProtKB-KW"/>
</dbReference>
<sequence>MSSLFLSTGAWQSFWREYVSRVCRVFRRSNVSKNPSSKCRLSNNLCVPNDEGRWFCKKCRMKRCLDLGMTPDNIQYDRDLFSTSEQFLQSRVKRKITDTIPMSMEVCLGQPHFIFLLDRDQVNTQRTWVDMTDLIINSQKIMFQNPHYVDKNLNQLEKLTLGYQEVRKLQKSEMSEVRVITKEQTCKMWEREFEMAARWLKYCDEFRELSQELQTDFLKCMWSLWSRIERLATTAEMRAKSEIKNRQYVISHDNYIDFNEVKVDLKWMTNCPAEHLAFFFDPLSGWFSESLVDTLIELSPTDIEITYLLFQLCFQMTAQLKGGEVQKLTDKLEDILADNLHQYYISNNIPRYTLRLTKLLNINNQFKRQLFIRKERFAIGVIFDVFKIKFSHPEMFNFSC</sequence>
<keyword evidence="5" id="KW-0805">Transcription regulation</keyword>
<keyword evidence="3" id="KW-0863">Zinc-finger</keyword>
<evidence type="ECO:0000256" key="8">
    <source>
        <dbReference type="ARBA" id="ARBA00023170"/>
    </source>
</evidence>
<evidence type="ECO:0000256" key="4">
    <source>
        <dbReference type="ARBA" id="ARBA00022833"/>
    </source>
</evidence>
<evidence type="ECO:0000259" key="10">
    <source>
        <dbReference type="PROSITE" id="PS51030"/>
    </source>
</evidence>
<keyword evidence="13" id="KW-1185">Reference proteome</keyword>
<comment type="caution">
    <text evidence="12">The sequence shown here is derived from an EMBL/GenBank/DDBJ whole genome shotgun (WGS) entry which is preliminary data.</text>
</comment>
<reference evidence="12" key="1">
    <citation type="submission" date="2022-11" db="EMBL/GenBank/DDBJ databases">
        <authorList>
            <person name="Kikuchi T."/>
        </authorList>
    </citation>
    <scope>NUCLEOTIDE SEQUENCE</scope>
    <source>
        <strain evidence="12">PS1010</strain>
    </source>
</reference>
<evidence type="ECO:0000313" key="13">
    <source>
        <dbReference type="Proteomes" id="UP001152747"/>
    </source>
</evidence>